<keyword evidence="4 6" id="KW-0168">Coated pit</keyword>
<dbReference type="Gene3D" id="2.130.10.110">
    <property type="entry name" value="Clathrin heavy-chain terminal domain"/>
    <property type="match status" value="1"/>
</dbReference>
<dbReference type="InterPro" id="IPR022365">
    <property type="entry name" value="Clathrin_H-chain_propeller_rpt"/>
</dbReference>
<dbReference type="eggNOG" id="KOG0985">
    <property type="taxonomic scope" value="Eukaryota"/>
</dbReference>
<dbReference type="FunFam" id="1.25.40.10:FF:000002">
    <property type="entry name" value="Clathrin heavy chain"/>
    <property type="match status" value="1"/>
</dbReference>
<feature type="repeat" description="CHCR" evidence="7">
    <location>
        <begin position="1421"/>
        <end position="1564"/>
    </location>
</feature>
<dbReference type="Gene3D" id="1.25.40.10">
    <property type="entry name" value="Tetratricopeptide repeat domain"/>
    <property type="match status" value="4"/>
</dbReference>
<comment type="similarity">
    <text evidence="1 6">Belongs to the clathrin heavy chain family.</text>
</comment>
<evidence type="ECO:0000256" key="7">
    <source>
        <dbReference type="PROSITE-ProRule" id="PRU01006"/>
    </source>
</evidence>
<evidence type="ECO:0000259" key="8">
    <source>
        <dbReference type="Pfam" id="PF09268"/>
    </source>
</evidence>
<dbReference type="InterPro" id="IPR016024">
    <property type="entry name" value="ARM-type_fold"/>
</dbReference>
<dbReference type="GO" id="GO:0071439">
    <property type="term" value="C:clathrin complex"/>
    <property type="evidence" value="ECO:0000318"/>
    <property type="project" value="GO_Central"/>
</dbReference>
<dbReference type="GO" id="GO:0006898">
    <property type="term" value="P:receptor-mediated endocytosis"/>
    <property type="evidence" value="ECO:0000318"/>
    <property type="project" value="GO_Central"/>
</dbReference>
<keyword evidence="10" id="KW-1185">Reference proteome</keyword>
<dbReference type="SMART" id="SM00299">
    <property type="entry name" value="CLH"/>
    <property type="match status" value="7"/>
</dbReference>
<keyword evidence="2" id="KW-0677">Repeat</keyword>
<dbReference type="FunFam" id="1.25.40.10:FF:000009">
    <property type="entry name" value="Clathrin heavy chain"/>
    <property type="match status" value="1"/>
</dbReference>
<dbReference type="STRING" id="81824.A9UQI1"/>
<dbReference type="Proteomes" id="UP000001357">
    <property type="component" value="Unassembled WGS sequence"/>
</dbReference>
<dbReference type="InParanoid" id="A9UQI1"/>
<comment type="function">
    <text evidence="6">Clathrin is the major protein of the polyhedral coat of coated pits and vesicles.</text>
</comment>
<evidence type="ECO:0000256" key="6">
    <source>
        <dbReference type="PIRNR" id="PIRNR002290"/>
    </source>
</evidence>
<dbReference type="KEGG" id="mbr:MONBRDRAFT_19294"/>
<dbReference type="Pfam" id="PF00637">
    <property type="entry name" value="Clathrin"/>
    <property type="match status" value="7"/>
</dbReference>
<dbReference type="InterPro" id="IPR016025">
    <property type="entry name" value="Clathrin_H-chain_N"/>
</dbReference>
<dbReference type="GO" id="GO:0030130">
    <property type="term" value="C:clathrin coat of trans-Golgi network vesicle"/>
    <property type="evidence" value="ECO:0007669"/>
    <property type="project" value="InterPro"/>
</dbReference>
<accession>A9UQI1</accession>
<evidence type="ECO:0000256" key="4">
    <source>
        <dbReference type="ARBA" id="ARBA00023176"/>
    </source>
</evidence>
<feature type="repeat" description="CHCR" evidence="7">
    <location>
        <begin position="684"/>
        <end position="826"/>
    </location>
</feature>
<dbReference type="InterPro" id="IPR016341">
    <property type="entry name" value="Clathrin_heavy_chain"/>
</dbReference>
<evidence type="ECO:0000256" key="1">
    <source>
        <dbReference type="ARBA" id="ARBA00009535"/>
    </source>
</evidence>
<dbReference type="FunCoup" id="A9UQI1">
    <property type="interactions" value="1509"/>
</dbReference>
<feature type="repeat" description="CHCR" evidence="7">
    <location>
        <begin position="831"/>
        <end position="970"/>
    </location>
</feature>
<gene>
    <name evidence="9" type="ORF">MONBRDRAFT_19294</name>
</gene>
<dbReference type="InterPro" id="IPR011990">
    <property type="entry name" value="TPR-like_helical_dom_sf"/>
</dbReference>
<dbReference type="Gene3D" id="1.25.40.730">
    <property type="match status" value="1"/>
</dbReference>
<evidence type="ECO:0000256" key="5">
    <source>
        <dbReference type="ARBA" id="ARBA00023329"/>
    </source>
</evidence>
<organism evidence="9 10">
    <name type="scientific">Monosiga brevicollis</name>
    <name type="common">Choanoflagellate</name>
    <dbReference type="NCBI Taxonomy" id="81824"/>
    <lineage>
        <taxon>Eukaryota</taxon>
        <taxon>Choanoflagellata</taxon>
        <taxon>Craspedida</taxon>
        <taxon>Salpingoecidae</taxon>
        <taxon>Monosiga</taxon>
    </lineage>
</organism>
<dbReference type="PANTHER" id="PTHR10292">
    <property type="entry name" value="CLATHRIN HEAVY CHAIN RELATED"/>
    <property type="match status" value="1"/>
</dbReference>
<keyword evidence="3 6" id="KW-0472">Membrane</keyword>
<dbReference type="InterPro" id="IPR055358">
    <property type="entry name" value="CHCR"/>
</dbReference>
<dbReference type="PROSITE" id="PS50236">
    <property type="entry name" value="CHCR"/>
    <property type="match status" value="7"/>
</dbReference>
<dbReference type="RefSeq" id="XP_001742365.1">
    <property type="nucleotide sequence ID" value="XM_001742313.1"/>
</dbReference>
<proteinExistence type="inferred from homology"/>
<dbReference type="FunFam" id="1.25.40.730:FF:000002">
    <property type="entry name" value="Clathrin heavy chain"/>
    <property type="match status" value="1"/>
</dbReference>
<protein>
    <recommendedName>
        <fullName evidence="6">Clathrin heavy chain</fullName>
    </recommendedName>
</protein>
<dbReference type="GO" id="GO:0006886">
    <property type="term" value="P:intracellular protein transport"/>
    <property type="evidence" value="ECO:0007669"/>
    <property type="project" value="UniProtKB-UniRule"/>
</dbReference>
<sequence>MAGLPIKFQEMLQLTSMGIDAASISFNTLTMESEKYICVREAKAGKTELVIVDVANKSVERKPGGADNAIMNPAANIIALKAAKVLQIFNLETKQKLKAHTMVDDVQFWRWVDDNTLGIVTAQSVYHWALEGDSAPVKMFDRHESLNGTQIINYRTDAAKQWLILIGISARDNRVVGSMQLYSVERKVSQPIEAHAACFTQFKMPGNPHPSNVLCMANRGAAGAKIHVIEVGAPAAGNRPFTKCNADIFFPQDAAGDFPVAMQIGPKYQMAYVITKLGYLHLFDVETASCIFMKRISAETIFITAPQDSVSGLIGVNRQGQVLSVTVDEANLVSHVTSQLKNPQLALKLAVRADLPGAEDTFVQQFNHLYGQGQFAAAAKVAAEAPRGILRNQDTIQKLQQAPQQPGQQPPILQYFSTLLETSRLNAHESVELCRPVVQQNRTELLEKWLKEDKLECSEQLGDMIKPISPKFALSVYLRAEASAKVIQCFAETGEFDKLVLYAKKVNYQADYAYILRMILRSSPDKAVPFATSLVKEDPPLANINSIVDAFDEMKLVQPCTAFLLEVLKPNLPEQGDLQTRLLEMNLMQAPQVADAILGQGMLTHFDKQRVAQLCEQCGLTQRALENYTDLYDIKRAIIHTQMLDRNWLVQYFSTLSVDDSIECLREMLSKNIRQNLQVCVQIASKYHEQIGAAALIDLFESFKSAEGLFYFLGAVVNSSEDPEVHFKYIEAACKTGQTKEVERICRTSNHYDPERVKNYLKEAKLSDQLPLIIVCDRFDFVQDLVMYLYKNDQRKFIEVYVTKVNPKRLPAVVGGLMDVDCSEDTIKNLIMVVRGEFSTDDLVAEVEKRNRLKMLLPWLEGRVQEGVTEPATHNALAKIYIDSNTNAERFLKENQYYDSAVVGKYCEKRDPQMAFVVYERGNCDDQLIEICNANALHKNLARYLVRRKDSDLWARVLDESNDQRRSVIDQVVQTALLEAQDPDEISVAVKAFIAADIPSELIELLEKLVMGESMFSKNSNLQNLLIVTAIKADGARVSEYINRLDDYDASTIAQVAIEHSQFEDAFAVFKKFEVHTEAVKVLINDIKNLDRAYEYAERVNNADVWSLLAGAQLRDGMIKEAIDSYIKANDPSAVQGVVMAAKTHDKFEDLIRYLQMARKKSRDAAIETELVFAYAKTNRLADMEEFITSQHIANVQEVGDRCYDEQLWEAAKILYSNASNFARLSSTLVHLKEYQAAVDAARKANSTRSWKEVCFACVDHQEFKMAQICGLNIIVHADELGELISYYLVRGHFEPLIALLEAGLGLERAHMGLFTELAILYGRYQPEKMKEYLEMYWSRVNIPKVLRAAEEAHLWPELVFLYDKYDEYDNAVITMMEHPSEAWHDKRFLEMIVKVANTELFYKAVDFYLSHKPLLLNDLLTAVVGRIDHTRAVKLLKDRDVVAMAKPYLKTVQQNDNVVVNEALNDVLIHEGDYEGLRTSIDGYKNFDNIALAQRLEKHELLEFRRISAYLYKGNNRWKQSVDICKKDRLYKDAMQYAAESRDPEAAKALLDYFVEIDDKECFAACCFACYDLLRPDVVTELAWRNGMMDFAMPYLIQVMREYMDKVDKLDTHHIEKKAEEESQPPAPALGMPQLMLTGPGMMGGMMGGMQGGMPQGGMPQGGMY</sequence>
<feature type="repeat" description="CHCR" evidence="7">
    <location>
        <begin position="1126"/>
        <end position="1267"/>
    </location>
</feature>
<dbReference type="GO" id="GO:0030132">
    <property type="term" value="C:clathrin coat of coated pit"/>
    <property type="evidence" value="ECO:0007669"/>
    <property type="project" value="InterPro"/>
</dbReference>
<dbReference type="FunFam" id="1.25.40.10:FF:000001">
    <property type="entry name" value="Clathrin heavy chain"/>
    <property type="match status" value="1"/>
</dbReference>
<dbReference type="Pfam" id="PF09268">
    <property type="entry name" value="Clathrin-link"/>
    <property type="match status" value="1"/>
</dbReference>
<feature type="repeat" description="CHCR" evidence="7">
    <location>
        <begin position="535"/>
        <end position="681"/>
    </location>
</feature>
<dbReference type="PIRSF" id="PIRSF002290">
    <property type="entry name" value="Clathrin_H_chain"/>
    <property type="match status" value="1"/>
</dbReference>
<dbReference type="PANTHER" id="PTHR10292:SF1">
    <property type="entry name" value="CLATHRIN HEAVY CHAIN"/>
    <property type="match status" value="1"/>
</dbReference>
<comment type="subcellular location">
    <subcellularLocation>
        <location evidence="6">Cytoplasmic vesicle membrane</location>
        <topology evidence="6">Peripheral membrane protein</topology>
        <orientation evidence="6">Cytoplasmic side</orientation>
    </subcellularLocation>
    <subcellularLocation>
        <location evidence="6">Membrane</location>
        <location evidence="6">Coated pit</location>
        <topology evidence="6">Peripheral membrane protein</topology>
        <orientation evidence="6">Cytoplasmic side</orientation>
    </subcellularLocation>
</comment>
<evidence type="ECO:0000256" key="2">
    <source>
        <dbReference type="ARBA" id="ARBA00022737"/>
    </source>
</evidence>
<evidence type="ECO:0000313" key="9">
    <source>
        <dbReference type="EMBL" id="EDQ92603.1"/>
    </source>
</evidence>
<feature type="domain" description="Clathrin heavy chain linker core motif" evidence="8">
    <location>
        <begin position="329"/>
        <end position="352"/>
    </location>
</feature>
<dbReference type="SUPFAM" id="SSF48371">
    <property type="entry name" value="ARM repeat"/>
    <property type="match status" value="6"/>
</dbReference>
<evidence type="ECO:0000313" key="10">
    <source>
        <dbReference type="Proteomes" id="UP000001357"/>
    </source>
</evidence>
<reference evidence="9 10" key="1">
    <citation type="journal article" date="2008" name="Nature">
        <title>The genome of the choanoflagellate Monosiga brevicollis and the origin of metazoans.</title>
        <authorList>
            <consortium name="JGI Sequencing"/>
            <person name="King N."/>
            <person name="Westbrook M.J."/>
            <person name="Young S.L."/>
            <person name="Kuo A."/>
            <person name="Abedin M."/>
            <person name="Chapman J."/>
            <person name="Fairclough S."/>
            <person name="Hellsten U."/>
            <person name="Isogai Y."/>
            <person name="Letunic I."/>
            <person name="Marr M."/>
            <person name="Pincus D."/>
            <person name="Putnam N."/>
            <person name="Rokas A."/>
            <person name="Wright K.J."/>
            <person name="Zuzow R."/>
            <person name="Dirks W."/>
            <person name="Good M."/>
            <person name="Goodstein D."/>
            <person name="Lemons D."/>
            <person name="Li W."/>
            <person name="Lyons J.B."/>
            <person name="Morris A."/>
            <person name="Nichols S."/>
            <person name="Richter D.J."/>
            <person name="Salamov A."/>
            <person name="Bork P."/>
            <person name="Lim W.A."/>
            <person name="Manning G."/>
            <person name="Miller W.T."/>
            <person name="McGinnis W."/>
            <person name="Shapiro H."/>
            <person name="Tjian R."/>
            <person name="Grigoriev I.V."/>
            <person name="Rokhsar D."/>
        </authorList>
    </citation>
    <scope>NUCLEOTIDE SEQUENCE [LARGE SCALE GENOMIC DNA]</scope>
    <source>
        <strain evidence="10">MX1 / ATCC 50154</strain>
    </source>
</reference>
<dbReference type="GeneID" id="5887372"/>
<dbReference type="InterPro" id="IPR000547">
    <property type="entry name" value="Clathrin_H-chain/VPS_repeat"/>
</dbReference>
<dbReference type="SUPFAM" id="SSF50989">
    <property type="entry name" value="Clathrin heavy-chain terminal domain"/>
    <property type="match status" value="1"/>
</dbReference>
<dbReference type="GO" id="GO:0032051">
    <property type="term" value="F:clathrin light chain binding"/>
    <property type="evidence" value="ECO:0000318"/>
    <property type="project" value="GO_Central"/>
</dbReference>
<dbReference type="OMA" id="HCYDLLH"/>
<feature type="repeat" description="CHCR" evidence="7">
    <location>
        <begin position="1272"/>
        <end position="1418"/>
    </location>
</feature>
<dbReference type="Pfam" id="PF13838">
    <property type="entry name" value="Clathrin_H_link"/>
    <property type="match status" value="1"/>
</dbReference>
<keyword evidence="5 6" id="KW-0968">Cytoplasmic vesicle</keyword>
<dbReference type="EMBL" id="CH991543">
    <property type="protein sequence ID" value="EDQ92603.1"/>
    <property type="molecule type" value="Genomic_DNA"/>
</dbReference>
<dbReference type="GO" id="GO:0005198">
    <property type="term" value="F:structural molecule activity"/>
    <property type="evidence" value="ECO:0007669"/>
    <property type="project" value="InterPro"/>
</dbReference>
<name>A9UQI1_MONBE</name>
<evidence type="ECO:0000256" key="3">
    <source>
        <dbReference type="ARBA" id="ARBA00023136"/>
    </source>
</evidence>
<dbReference type="InterPro" id="IPR015348">
    <property type="entry name" value="Clathrin_H-chain_linker_core"/>
</dbReference>
<dbReference type="FunFam" id="1.25.40.10:FF:000007">
    <property type="entry name" value="Clathrin heavy chain"/>
    <property type="match status" value="1"/>
</dbReference>
<dbReference type="FunFam" id="2.130.10.110:FF:000003">
    <property type="entry name" value="Clathrin heavy chain"/>
    <property type="match status" value="1"/>
</dbReference>
<dbReference type="Pfam" id="PF01394">
    <property type="entry name" value="Clathrin_propel"/>
    <property type="match status" value="3"/>
</dbReference>
<feature type="repeat" description="CHCR" evidence="7">
    <location>
        <begin position="977"/>
        <end position="1122"/>
    </location>
</feature>